<reference evidence="1 2" key="1">
    <citation type="submission" date="2017-06" db="EMBL/GenBank/DDBJ databases">
        <authorList>
            <person name="Kim H.J."/>
            <person name="Triplett B.A."/>
        </authorList>
    </citation>
    <scope>NUCLEOTIDE SEQUENCE [LARGE SCALE GENOMIC DNA]</scope>
    <source>
        <strain evidence="1 2">DSM 25597</strain>
    </source>
</reference>
<dbReference type="Proteomes" id="UP000198379">
    <property type="component" value="Unassembled WGS sequence"/>
</dbReference>
<keyword evidence="2" id="KW-1185">Reference proteome</keyword>
<name>A0A238Z8S1_9FLAO</name>
<dbReference type="EMBL" id="FZNY01000003">
    <property type="protein sequence ID" value="SNR79905.1"/>
    <property type="molecule type" value="Genomic_DNA"/>
</dbReference>
<evidence type="ECO:0000313" key="2">
    <source>
        <dbReference type="Proteomes" id="UP000198379"/>
    </source>
</evidence>
<accession>A0A238Z8S1</accession>
<protein>
    <submittedName>
        <fullName evidence="1">Uncharacterized protein</fullName>
    </submittedName>
</protein>
<organism evidence="1 2">
    <name type="scientific">Dokdonia pacifica</name>
    <dbReference type="NCBI Taxonomy" id="1627892"/>
    <lineage>
        <taxon>Bacteria</taxon>
        <taxon>Pseudomonadati</taxon>
        <taxon>Bacteroidota</taxon>
        <taxon>Flavobacteriia</taxon>
        <taxon>Flavobacteriales</taxon>
        <taxon>Flavobacteriaceae</taxon>
        <taxon>Dokdonia</taxon>
    </lineage>
</organism>
<evidence type="ECO:0000313" key="1">
    <source>
        <dbReference type="EMBL" id="SNR79905.1"/>
    </source>
</evidence>
<proteinExistence type="predicted"/>
<dbReference type="AlphaFoldDB" id="A0A238Z8S1"/>
<sequence>MNKIKTAYNIMDDVILPSVVRTHPPSVNIYQVSLNDYEFDFKNMDMDNILKEQKFITYKI</sequence>
<gene>
    <name evidence="1" type="ORF">SAMN06265376_10345</name>
</gene>